<dbReference type="AlphaFoldDB" id="A0A8S1TV55"/>
<dbReference type="Proteomes" id="UP000683925">
    <property type="component" value="Unassembled WGS sequence"/>
</dbReference>
<reference evidence="1" key="1">
    <citation type="submission" date="2021-01" db="EMBL/GenBank/DDBJ databases">
        <authorList>
            <consortium name="Genoscope - CEA"/>
            <person name="William W."/>
        </authorList>
    </citation>
    <scope>NUCLEOTIDE SEQUENCE</scope>
</reference>
<name>A0A8S1TV55_PAROT</name>
<protein>
    <submittedName>
        <fullName evidence="1">Uncharacterized protein</fullName>
    </submittedName>
</protein>
<keyword evidence="2" id="KW-1185">Reference proteome</keyword>
<dbReference type="EMBL" id="CAJJDP010000029">
    <property type="protein sequence ID" value="CAD8154826.1"/>
    <property type="molecule type" value="Genomic_DNA"/>
</dbReference>
<organism evidence="1 2">
    <name type="scientific">Paramecium octaurelia</name>
    <dbReference type="NCBI Taxonomy" id="43137"/>
    <lineage>
        <taxon>Eukaryota</taxon>
        <taxon>Sar</taxon>
        <taxon>Alveolata</taxon>
        <taxon>Ciliophora</taxon>
        <taxon>Intramacronucleata</taxon>
        <taxon>Oligohymenophorea</taxon>
        <taxon>Peniculida</taxon>
        <taxon>Parameciidae</taxon>
        <taxon>Paramecium</taxon>
    </lineage>
</organism>
<sequence length="84" mass="10270">MFQLRMRTEEPYQNLILNERRVFVGQTADQLVWLQMLLRRRFLISRELIKNFSGYSLNLDFLLFQTILGHQRMEKLEHQEKENG</sequence>
<proteinExistence type="predicted"/>
<comment type="caution">
    <text evidence="1">The sequence shown here is derived from an EMBL/GenBank/DDBJ whole genome shotgun (WGS) entry which is preliminary data.</text>
</comment>
<evidence type="ECO:0000313" key="2">
    <source>
        <dbReference type="Proteomes" id="UP000683925"/>
    </source>
</evidence>
<gene>
    <name evidence="1" type="ORF">POCTA_138.1.T0290375</name>
</gene>
<accession>A0A8S1TV55</accession>
<evidence type="ECO:0000313" key="1">
    <source>
        <dbReference type="EMBL" id="CAD8154826.1"/>
    </source>
</evidence>